<dbReference type="InterPro" id="IPR002716">
    <property type="entry name" value="PIN_dom"/>
</dbReference>
<evidence type="ECO:0000256" key="5">
    <source>
        <dbReference type="ARBA" id="ARBA00022842"/>
    </source>
</evidence>
<evidence type="ECO:0000313" key="8">
    <source>
        <dbReference type="EMBL" id="NYF42865.1"/>
    </source>
</evidence>
<dbReference type="EC" id="3.1.-.-" evidence="6"/>
<sequence>MLIAVGSKKDRHHHACLDLLRRTKGPILVPSPVLGEVGYYLTARVGPEAELNFLRSFGGNGFRLAELEERDLVRMAELAQQYIGFPLGIVDASVIAVAERLGLSTIATVDHRHFHAVRPRHVDAFTLLPEGITSFG</sequence>
<keyword evidence="6" id="KW-0800">Toxin</keyword>
<comment type="similarity">
    <text evidence="6">Belongs to the PINc/VapC protein family.</text>
</comment>
<feature type="binding site" evidence="6">
    <location>
        <position position="91"/>
    </location>
    <ligand>
        <name>Mg(2+)</name>
        <dbReference type="ChEBI" id="CHEBI:18420"/>
    </ligand>
</feature>
<dbReference type="GO" id="GO:0000287">
    <property type="term" value="F:magnesium ion binding"/>
    <property type="evidence" value="ECO:0007669"/>
    <property type="project" value="UniProtKB-UniRule"/>
</dbReference>
<dbReference type="Pfam" id="PF01850">
    <property type="entry name" value="PIN"/>
    <property type="match status" value="1"/>
</dbReference>
<keyword evidence="2 6" id="KW-0540">Nuclease</keyword>
<keyword evidence="3 6" id="KW-0479">Metal-binding</keyword>
<keyword evidence="4 6" id="KW-0378">Hydrolase</keyword>
<comment type="caution">
    <text evidence="8">The sequence shown here is derived from an EMBL/GenBank/DDBJ whole genome shotgun (WGS) entry which is preliminary data.</text>
</comment>
<evidence type="ECO:0000259" key="7">
    <source>
        <dbReference type="Pfam" id="PF01850"/>
    </source>
</evidence>
<dbReference type="EMBL" id="JACCCO010000002">
    <property type="protein sequence ID" value="NYF42865.1"/>
    <property type="molecule type" value="Genomic_DNA"/>
</dbReference>
<reference evidence="8 9" key="1">
    <citation type="submission" date="2020-07" db="EMBL/GenBank/DDBJ databases">
        <title>Sequencing the genomes of 1000 actinobacteria strains.</title>
        <authorList>
            <person name="Klenk H.-P."/>
        </authorList>
    </citation>
    <scope>NUCLEOTIDE SEQUENCE [LARGE SCALE GENOMIC DNA]</scope>
    <source>
        <strain evidence="8 9">DSM 45763</strain>
    </source>
</reference>
<comment type="cofactor">
    <cofactor evidence="6">
        <name>Mg(2+)</name>
        <dbReference type="ChEBI" id="CHEBI:18420"/>
    </cofactor>
</comment>
<name>A0A852V9S9_9ACTN</name>
<evidence type="ECO:0000256" key="1">
    <source>
        <dbReference type="ARBA" id="ARBA00022649"/>
    </source>
</evidence>
<dbReference type="SUPFAM" id="SSF88723">
    <property type="entry name" value="PIN domain-like"/>
    <property type="match status" value="1"/>
</dbReference>
<evidence type="ECO:0000256" key="6">
    <source>
        <dbReference type="HAMAP-Rule" id="MF_00265"/>
    </source>
</evidence>
<dbReference type="Gene3D" id="3.40.50.1010">
    <property type="entry name" value="5'-nuclease"/>
    <property type="match status" value="1"/>
</dbReference>
<dbReference type="AlphaFoldDB" id="A0A852V9S9"/>
<keyword evidence="1 6" id="KW-1277">Toxin-antitoxin system</keyword>
<dbReference type="GO" id="GO:0016787">
    <property type="term" value="F:hydrolase activity"/>
    <property type="evidence" value="ECO:0007669"/>
    <property type="project" value="UniProtKB-KW"/>
</dbReference>
<keyword evidence="5 6" id="KW-0460">Magnesium</keyword>
<comment type="function">
    <text evidence="6">Toxic component of a toxin-antitoxin (TA) system. An RNase.</text>
</comment>
<feature type="domain" description="PIN" evidence="7">
    <location>
        <begin position="3"/>
        <end position="116"/>
    </location>
</feature>
<protein>
    <recommendedName>
        <fullName evidence="6">Ribonuclease VapC</fullName>
        <shortName evidence="6">RNase VapC</shortName>
        <ecNumber evidence="6">3.1.-.-</ecNumber>
    </recommendedName>
    <alternativeName>
        <fullName evidence="6">Toxin VapC</fullName>
    </alternativeName>
</protein>
<gene>
    <name evidence="6" type="primary">vapC</name>
    <name evidence="8" type="ORF">HDA43_005066</name>
</gene>
<organism evidence="8 9">
    <name type="scientific">Streptosporangium sandarakinum</name>
    <dbReference type="NCBI Taxonomy" id="1260955"/>
    <lineage>
        <taxon>Bacteria</taxon>
        <taxon>Bacillati</taxon>
        <taxon>Actinomycetota</taxon>
        <taxon>Actinomycetes</taxon>
        <taxon>Streptosporangiales</taxon>
        <taxon>Streptosporangiaceae</taxon>
        <taxon>Streptosporangium</taxon>
    </lineage>
</organism>
<accession>A0A852V9S9</accession>
<keyword evidence="9" id="KW-1185">Reference proteome</keyword>
<proteinExistence type="inferred from homology"/>
<evidence type="ECO:0000313" key="9">
    <source>
        <dbReference type="Proteomes" id="UP000576393"/>
    </source>
</evidence>
<dbReference type="GO" id="GO:0090729">
    <property type="term" value="F:toxin activity"/>
    <property type="evidence" value="ECO:0007669"/>
    <property type="project" value="UniProtKB-KW"/>
</dbReference>
<evidence type="ECO:0000256" key="4">
    <source>
        <dbReference type="ARBA" id="ARBA00022801"/>
    </source>
</evidence>
<comment type="caution">
    <text evidence="6">Lacks conserved residue(s) required for the propagation of feature annotation.</text>
</comment>
<dbReference type="HAMAP" id="MF_00265">
    <property type="entry name" value="VapC_Nob1"/>
    <property type="match status" value="1"/>
</dbReference>
<dbReference type="InterPro" id="IPR022907">
    <property type="entry name" value="VapC_family"/>
</dbReference>
<dbReference type="Proteomes" id="UP000576393">
    <property type="component" value="Unassembled WGS sequence"/>
</dbReference>
<evidence type="ECO:0000256" key="3">
    <source>
        <dbReference type="ARBA" id="ARBA00022723"/>
    </source>
</evidence>
<dbReference type="InterPro" id="IPR029060">
    <property type="entry name" value="PIN-like_dom_sf"/>
</dbReference>
<dbReference type="GO" id="GO:0004540">
    <property type="term" value="F:RNA nuclease activity"/>
    <property type="evidence" value="ECO:0007669"/>
    <property type="project" value="InterPro"/>
</dbReference>
<evidence type="ECO:0000256" key="2">
    <source>
        <dbReference type="ARBA" id="ARBA00022722"/>
    </source>
</evidence>